<reference evidence="3" key="1">
    <citation type="submission" date="2016-11" db="UniProtKB">
        <authorList>
            <consortium name="WormBaseParasite"/>
        </authorList>
    </citation>
    <scope>IDENTIFICATION</scope>
</reference>
<keyword evidence="2" id="KW-1185">Reference proteome</keyword>
<dbReference type="Proteomes" id="UP000095287">
    <property type="component" value="Unplaced"/>
</dbReference>
<evidence type="ECO:0000256" key="1">
    <source>
        <dbReference type="SAM" id="MobiDB-lite"/>
    </source>
</evidence>
<feature type="region of interest" description="Disordered" evidence="1">
    <location>
        <begin position="19"/>
        <end position="58"/>
    </location>
</feature>
<protein>
    <submittedName>
        <fullName evidence="3">Transposase</fullName>
    </submittedName>
</protein>
<organism evidence="2 3">
    <name type="scientific">Steinernema glaseri</name>
    <dbReference type="NCBI Taxonomy" id="37863"/>
    <lineage>
        <taxon>Eukaryota</taxon>
        <taxon>Metazoa</taxon>
        <taxon>Ecdysozoa</taxon>
        <taxon>Nematoda</taxon>
        <taxon>Chromadorea</taxon>
        <taxon>Rhabditida</taxon>
        <taxon>Tylenchina</taxon>
        <taxon>Panagrolaimomorpha</taxon>
        <taxon>Strongyloidoidea</taxon>
        <taxon>Steinernematidae</taxon>
        <taxon>Steinernema</taxon>
    </lineage>
</organism>
<evidence type="ECO:0000313" key="3">
    <source>
        <dbReference type="WBParaSite" id="L893_g29786.t1"/>
    </source>
</evidence>
<sequence length="91" mass="10215">MIPRAHGIDANDVAALDYLRRPGRHRNPGRSPRQTQPPSPGRWLVEENQKPDSEGLVRCDDTEHNGLFYFMYITKALSVITGGKMTSLIPV</sequence>
<feature type="compositionally biased region" description="Basic and acidic residues" evidence="1">
    <location>
        <begin position="44"/>
        <end position="58"/>
    </location>
</feature>
<proteinExistence type="predicted"/>
<evidence type="ECO:0000313" key="2">
    <source>
        <dbReference type="Proteomes" id="UP000095287"/>
    </source>
</evidence>
<dbReference type="WBParaSite" id="L893_g29786.t1">
    <property type="protein sequence ID" value="L893_g29786.t1"/>
    <property type="gene ID" value="L893_g29786"/>
</dbReference>
<name>A0A1I7ZTI7_9BILA</name>
<accession>A0A1I7ZTI7</accession>
<dbReference type="AlphaFoldDB" id="A0A1I7ZTI7"/>